<dbReference type="AlphaFoldDB" id="A0A498JHK3"/>
<protein>
    <recommendedName>
        <fullName evidence="1">RNase H type-1 domain-containing protein</fullName>
    </recommendedName>
</protein>
<dbReference type="Pfam" id="PF13456">
    <property type="entry name" value="RVT_3"/>
    <property type="match status" value="1"/>
</dbReference>
<organism evidence="2 3">
    <name type="scientific">Malus domestica</name>
    <name type="common">Apple</name>
    <name type="synonym">Pyrus malus</name>
    <dbReference type="NCBI Taxonomy" id="3750"/>
    <lineage>
        <taxon>Eukaryota</taxon>
        <taxon>Viridiplantae</taxon>
        <taxon>Streptophyta</taxon>
        <taxon>Embryophyta</taxon>
        <taxon>Tracheophyta</taxon>
        <taxon>Spermatophyta</taxon>
        <taxon>Magnoliopsida</taxon>
        <taxon>eudicotyledons</taxon>
        <taxon>Gunneridae</taxon>
        <taxon>Pentapetalae</taxon>
        <taxon>rosids</taxon>
        <taxon>fabids</taxon>
        <taxon>Rosales</taxon>
        <taxon>Rosaceae</taxon>
        <taxon>Amygdaloideae</taxon>
        <taxon>Maleae</taxon>
        <taxon>Malus</taxon>
    </lineage>
</organism>
<accession>A0A498JHK3</accession>
<sequence length="87" mass="9743">MDWSLKEKFDVGFVIRNEHGNMIGAGAFNLDGATINEVEAKALKEGLKYAKRKGFKKSWWKAAQALCEIPLNLISIVEDRVNCQNSS</sequence>
<reference evidence="2 3" key="1">
    <citation type="submission" date="2018-10" db="EMBL/GenBank/DDBJ databases">
        <title>A high-quality apple genome assembly.</title>
        <authorList>
            <person name="Hu J."/>
        </authorList>
    </citation>
    <scope>NUCLEOTIDE SEQUENCE [LARGE SCALE GENOMIC DNA]</scope>
    <source>
        <strain evidence="3">cv. HFTH1</strain>
        <tissue evidence="2">Young leaf</tissue>
    </source>
</reference>
<dbReference type="Gene3D" id="3.30.420.10">
    <property type="entry name" value="Ribonuclease H-like superfamily/Ribonuclease H"/>
    <property type="match status" value="1"/>
</dbReference>
<dbReference type="Proteomes" id="UP000290289">
    <property type="component" value="Chromosome 7"/>
</dbReference>
<name>A0A498JHK3_MALDO</name>
<evidence type="ECO:0000313" key="2">
    <source>
        <dbReference type="EMBL" id="RXH95178.1"/>
    </source>
</evidence>
<evidence type="ECO:0000313" key="3">
    <source>
        <dbReference type="Proteomes" id="UP000290289"/>
    </source>
</evidence>
<comment type="caution">
    <text evidence="2">The sequence shown here is derived from an EMBL/GenBank/DDBJ whole genome shotgun (WGS) entry which is preliminary data.</text>
</comment>
<dbReference type="GO" id="GO:0003676">
    <property type="term" value="F:nucleic acid binding"/>
    <property type="evidence" value="ECO:0007669"/>
    <property type="project" value="InterPro"/>
</dbReference>
<gene>
    <name evidence="2" type="ORF">DVH24_024862</name>
</gene>
<feature type="domain" description="RNase H type-1" evidence="1">
    <location>
        <begin position="11"/>
        <end position="61"/>
    </location>
</feature>
<dbReference type="GO" id="GO:0004523">
    <property type="term" value="F:RNA-DNA hybrid ribonuclease activity"/>
    <property type="evidence" value="ECO:0007669"/>
    <property type="project" value="InterPro"/>
</dbReference>
<dbReference type="EMBL" id="RDQH01000333">
    <property type="protein sequence ID" value="RXH95178.1"/>
    <property type="molecule type" value="Genomic_DNA"/>
</dbReference>
<proteinExistence type="predicted"/>
<keyword evidence="3" id="KW-1185">Reference proteome</keyword>
<evidence type="ECO:0000259" key="1">
    <source>
        <dbReference type="Pfam" id="PF13456"/>
    </source>
</evidence>
<dbReference type="InterPro" id="IPR036397">
    <property type="entry name" value="RNaseH_sf"/>
</dbReference>
<dbReference type="InterPro" id="IPR002156">
    <property type="entry name" value="RNaseH_domain"/>
</dbReference>